<proteinExistence type="predicted"/>
<keyword evidence="4" id="KW-1185">Reference proteome</keyword>
<dbReference type="AlphaFoldDB" id="B0DXD5"/>
<dbReference type="KEGG" id="lbc:LACBIDRAFT_395836"/>
<keyword evidence="1" id="KW-0812">Transmembrane</keyword>
<sequence length="187" mass="21065">MINAHLPLITSLIFSLSVQGLYLRPLMPRDDSPVHCRTNLTIPSIPEPCFLSCQPIRELQRRCSDTIPCMCHNAPPPYMDQCLQCVLEAAGDVVSMVPNYLNETFADVQAYSRACDALKNQVVPDTNKPEAQAVRNWCPTIALTPAQVSIHSKLRHRPLHEIIPLLSIACALCFYCLHRANRTFRKK</sequence>
<dbReference type="InParanoid" id="B0DXD5"/>
<dbReference type="EMBL" id="DS547146">
    <property type="protein sequence ID" value="EDR00772.1"/>
    <property type="molecule type" value="Genomic_DNA"/>
</dbReference>
<name>B0DXD5_LACBS</name>
<feature type="chain" id="PRO_5002749318" evidence="2">
    <location>
        <begin position="21"/>
        <end position="187"/>
    </location>
</feature>
<dbReference type="GeneID" id="6084256"/>
<evidence type="ECO:0000256" key="2">
    <source>
        <dbReference type="SAM" id="SignalP"/>
    </source>
</evidence>
<evidence type="ECO:0000313" key="3">
    <source>
        <dbReference type="EMBL" id="EDR00772.1"/>
    </source>
</evidence>
<dbReference type="OrthoDB" id="3050136at2759"/>
<dbReference type="Proteomes" id="UP000001194">
    <property type="component" value="Unassembled WGS sequence"/>
</dbReference>
<keyword evidence="2" id="KW-0732">Signal</keyword>
<dbReference type="RefSeq" id="XP_001888564.1">
    <property type="nucleotide sequence ID" value="XM_001888529.1"/>
</dbReference>
<evidence type="ECO:0000313" key="4">
    <source>
        <dbReference type="Proteomes" id="UP000001194"/>
    </source>
</evidence>
<protein>
    <submittedName>
        <fullName evidence="3">Kazal domain-containing proteinase inhibitor</fullName>
    </submittedName>
</protein>
<feature type="transmembrane region" description="Helical" evidence="1">
    <location>
        <begin position="159"/>
        <end position="177"/>
    </location>
</feature>
<organism evidence="4">
    <name type="scientific">Laccaria bicolor (strain S238N-H82 / ATCC MYA-4686)</name>
    <name type="common">Bicoloured deceiver</name>
    <name type="synonym">Laccaria laccata var. bicolor</name>
    <dbReference type="NCBI Taxonomy" id="486041"/>
    <lineage>
        <taxon>Eukaryota</taxon>
        <taxon>Fungi</taxon>
        <taxon>Dikarya</taxon>
        <taxon>Basidiomycota</taxon>
        <taxon>Agaricomycotina</taxon>
        <taxon>Agaricomycetes</taxon>
        <taxon>Agaricomycetidae</taxon>
        <taxon>Agaricales</taxon>
        <taxon>Agaricineae</taxon>
        <taxon>Hydnangiaceae</taxon>
        <taxon>Laccaria</taxon>
    </lineage>
</organism>
<accession>B0DXD5</accession>
<feature type="signal peptide" evidence="2">
    <location>
        <begin position="1"/>
        <end position="20"/>
    </location>
</feature>
<keyword evidence="1" id="KW-0472">Membrane</keyword>
<dbReference type="HOGENOM" id="CLU_1447930_0_0_1"/>
<evidence type="ECO:0000256" key="1">
    <source>
        <dbReference type="SAM" id="Phobius"/>
    </source>
</evidence>
<gene>
    <name evidence="3" type="ORF">LACBIDRAFT_395836</name>
</gene>
<reference evidence="3 4" key="1">
    <citation type="journal article" date="2008" name="Nature">
        <title>The genome of Laccaria bicolor provides insights into mycorrhizal symbiosis.</title>
        <authorList>
            <person name="Martin F."/>
            <person name="Aerts A."/>
            <person name="Ahren D."/>
            <person name="Brun A."/>
            <person name="Danchin E.G.J."/>
            <person name="Duchaussoy F."/>
            <person name="Gibon J."/>
            <person name="Kohler A."/>
            <person name="Lindquist E."/>
            <person name="Pereda V."/>
            <person name="Salamov A."/>
            <person name="Shapiro H.J."/>
            <person name="Wuyts J."/>
            <person name="Blaudez D."/>
            <person name="Buee M."/>
            <person name="Brokstein P."/>
            <person name="Canbaeck B."/>
            <person name="Cohen D."/>
            <person name="Courty P.E."/>
            <person name="Coutinho P.M."/>
            <person name="Delaruelle C."/>
            <person name="Detter J.C."/>
            <person name="Deveau A."/>
            <person name="DiFazio S."/>
            <person name="Duplessis S."/>
            <person name="Fraissinet-Tachet L."/>
            <person name="Lucic E."/>
            <person name="Frey-Klett P."/>
            <person name="Fourrey C."/>
            <person name="Feussner I."/>
            <person name="Gay G."/>
            <person name="Grimwood J."/>
            <person name="Hoegger P.J."/>
            <person name="Jain P."/>
            <person name="Kilaru S."/>
            <person name="Labbe J."/>
            <person name="Lin Y.C."/>
            <person name="Legue V."/>
            <person name="Le Tacon F."/>
            <person name="Marmeisse R."/>
            <person name="Melayah D."/>
            <person name="Montanini B."/>
            <person name="Muratet M."/>
            <person name="Nehls U."/>
            <person name="Niculita-Hirzel H."/>
            <person name="Oudot-Le Secq M.P."/>
            <person name="Peter M."/>
            <person name="Quesneville H."/>
            <person name="Rajashekar B."/>
            <person name="Reich M."/>
            <person name="Rouhier N."/>
            <person name="Schmutz J."/>
            <person name="Yin T."/>
            <person name="Chalot M."/>
            <person name="Henrissat B."/>
            <person name="Kuees U."/>
            <person name="Lucas S."/>
            <person name="Van de Peer Y."/>
            <person name="Podila G.K."/>
            <person name="Polle A."/>
            <person name="Pukkila P.J."/>
            <person name="Richardson P.M."/>
            <person name="Rouze P."/>
            <person name="Sanders I.R."/>
            <person name="Stajich J.E."/>
            <person name="Tunlid A."/>
            <person name="Tuskan G."/>
            <person name="Grigoriev I.V."/>
        </authorList>
    </citation>
    <scope>NUCLEOTIDE SEQUENCE [LARGE SCALE GENOMIC DNA]</scope>
    <source>
        <strain evidence="4">S238N-H82 / ATCC MYA-4686</strain>
    </source>
</reference>
<keyword evidence="1" id="KW-1133">Transmembrane helix</keyword>